<evidence type="ECO:0000313" key="3">
    <source>
        <dbReference type="EMBL" id="CBY34943.1"/>
    </source>
</evidence>
<evidence type="ECO:0000259" key="1">
    <source>
        <dbReference type="Pfam" id="PF03372"/>
    </source>
</evidence>
<proteinExistence type="predicted"/>
<dbReference type="PANTHER" id="PTHR12121">
    <property type="entry name" value="CARBON CATABOLITE REPRESSOR PROTEIN 4"/>
    <property type="match status" value="1"/>
</dbReference>
<dbReference type="AlphaFoldDB" id="E4WQ04"/>
<evidence type="ECO:0000313" key="4">
    <source>
        <dbReference type="Proteomes" id="UP000001307"/>
    </source>
</evidence>
<dbReference type="EMBL" id="FN653015">
    <property type="protein sequence ID" value="CBY20038.1"/>
    <property type="molecule type" value="Genomic_DNA"/>
</dbReference>
<dbReference type="SUPFAM" id="SSF56219">
    <property type="entry name" value="DNase I-like"/>
    <property type="match status" value="1"/>
</dbReference>
<dbReference type="Pfam" id="PF03372">
    <property type="entry name" value="Exo_endo_phos"/>
    <property type="match status" value="1"/>
</dbReference>
<dbReference type="Proteomes" id="UP000001307">
    <property type="component" value="Unassembled WGS sequence"/>
</dbReference>
<dbReference type="GO" id="GO:0000288">
    <property type="term" value="P:nuclear-transcribed mRNA catabolic process, deadenylation-dependent decay"/>
    <property type="evidence" value="ECO:0007669"/>
    <property type="project" value="TreeGrafter"/>
</dbReference>
<organism evidence="2">
    <name type="scientific">Oikopleura dioica</name>
    <name type="common">Tunicate</name>
    <dbReference type="NCBI Taxonomy" id="34765"/>
    <lineage>
        <taxon>Eukaryota</taxon>
        <taxon>Metazoa</taxon>
        <taxon>Chordata</taxon>
        <taxon>Tunicata</taxon>
        <taxon>Appendicularia</taxon>
        <taxon>Copelata</taxon>
        <taxon>Oikopleuridae</taxon>
        <taxon>Oikopleura</taxon>
    </lineage>
</organism>
<dbReference type="InParanoid" id="E4WQ04"/>
<dbReference type="OrthoDB" id="412787at2759"/>
<dbReference type="InterPro" id="IPR036691">
    <property type="entry name" value="Endo/exonu/phosph_ase_sf"/>
</dbReference>
<dbReference type="FunCoup" id="E4WQ04">
    <property type="interactions" value="783"/>
</dbReference>
<name>E4WQ04_OIKDI</name>
<dbReference type="GO" id="GO:0005739">
    <property type="term" value="C:mitochondrion"/>
    <property type="evidence" value="ECO:0007669"/>
    <property type="project" value="TreeGrafter"/>
</dbReference>
<accession>E4WQ04</accession>
<dbReference type="InterPro" id="IPR005135">
    <property type="entry name" value="Endo/exonuclease/phosphatase"/>
</dbReference>
<sequence>MEVCSVLRAESRANFHFKIWGKTRNINRVDSDPLEKLAHRICCILEKDLKRQQPSKKKRNEDGTAEKIPSKIPITSLKSFGKDLDLDTVSIDDALRLKDLTLHVGEASFRCIVNPPRIKELAITPKPMVNFNAFVDCKALDAKNGVLFKWYSGEMTESPDMEKDPLVLDTIRTGVDLTCTKKGVQKPTYFRPIGETKENRLKIDKELEDKIVVCLACPIVGNGEPSISAAATSKLPVSAGPGICPYQIRQKQETQRRYYEENSDHFRVVSYNILSDGLAETDFSKDGLFPYCSDEFVSWNHRSHLLLDEIIGYNADIVCLQELDSKMFRGEFYKTLETEGFEGVFTNKSTSPEGTCALWRTSSFEKVKFNEYPINGALLDKEESLFDDLRDVVMKCKPAKKMTDGKEVSNQKSGQLILQLPHVLQVLTLRSKATGKLLLICNTHLFWHPRGSNTRAVQSMVISRLIKREQEILKKEKGEEVPVVFCGDFNSVPERTAVRYLTGETVYPNDLDFFTSGKDGILRFEKEVRSPIVFEYGVRPLPKYSNYVAPFIGLLDYILINNLDYVESCGDFKHEDVTKHSGIPSKVFPSDHLAQVSVLKFR</sequence>
<dbReference type="InterPro" id="IPR050410">
    <property type="entry name" value="CCR4/nocturin_mRNA_transcr"/>
</dbReference>
<dbReference type="Proteomes" id="UP000011014">
    <property type="component" value="Unassembled WGS sequence"/>
</dbReference>
<reference evidence="2" key="1">
    <citation type="journal article" date="2010" name="Science">
        <title>Plasticity of animal genome architecture unmasked by rapid evolution of a pelagic tunicate.</title>
        <authorList>
            <person name="Denoeud F."/>
            <person name="Henriet S."/>
            <person name="Mungpakdee S."/>
            <person name="Aury J.M."/>
            <person name="Da Silva C."/>
            <person name="Brinkmann H."/>
            <person name="Mikhaleva J."/>
            <person name="Olsen L.C."/>
            <person name="Jubin C."/>
            <person name="Canestro C."/>
            <person name="Bouquet J.M."/>
            <person name="Danks G."/>
            <person name="Poulain J."/>
            <person name="Campsteijn C."/>
            <person name="Adamski M."/>
            <person name="Cross I."/>
            <person name="Yadetie F."/>
            <person name="Muffato M."/>
            <person name="Louis A."/>
            <person name="Butcher S."/>
            <person name="Tsagkogeorga G."/>
            <person name="Konrad A."/>
            <person name="Singh S."/>
            <person name="Jensen M.F."/>
            <person name="Cong E.H."/>
            <person name="Eikeseth-Otteraa H."/>
            <person name="Noel B."/>
            <person name="Anthouard V."/>
            <person name="Porcel B.M."/>
            <person name="Kachouri-Lafond R."/>
            <person name="Nishino A."/>
            <person name="Ugolini M."/>
            <person name="Chourrout P."/>
            <person name="Nishida H."/>
            <person name="Aasland R."/>
            <person name="Huzurbazar S."/>
            <person name="Westhof E."/>
            <person name="Delsuc F."/>
            <person name="Lehrach H."/>
            <person name="Reinhardt R."/>
            <person name="Weissenbach J."/>
            <person name="Roy S.W."/>
            <person name="Artiguenave F."/>
            <person name="Postlethwait J.H."/>
            <person name="Manak J.R."/>
            <person name="Thompson E.M."/>
            <person name="Jaillon O."/>
            <person name="Du Pasquier L."/>
            <person name="Boudinot P."/>
            <person name="Liberles D.A."/>
            <person name="Volff J.N."/>
            <person name="Philippe H."/>
            <person name="Lenhard B."/>
            <person name="Roest Crollius H."/>
            <person name="Wincker P."/>
            <person name="Chourrout D."/>
        </authorList>
    </citation>
    <scope>NUCLEOTIDE SEQUENCE [LARGE SCALE GENOMIC DNA]</scope>
</reference>
<feature type="domain" description="Endonuclease/exonuclease/phosphatase" evidence="1">
    <location>
        <begin position="269"/>
        <end position="592"/>
    </location>
</feature>
<dbReference type="GO" id="GO:0000175">
    <property type="term" value="F:3'-5'-RNA exonuclease activity"/>
    <property type="evidence" value="ECO:0007669"/>
    <property type="project" value="TreeGrafter"/>
</dbReference>
<dbReference type="EMBL" id="FN654564">
    <property type="protein sequence ID" value="CBY34943.1"/>
    <property type="molecule type" value="Genomic_DNA"/>
</dbReference>
<protein>
    <recommendedName>
        <fullName evidence="1">Endonuclease/exonuclease/phosphatase domain-containing protein</fullName>
    </recommendedName>
</protein>
<dbReference type="PANTHER" id="PTHR12121:SF37">
    <property type="entry name" value="2',5'-PHOSPHODIESTERASE 12"/>
    <property type="match status" value="1"/>
</dbReference>
<dbReference type="Gene3D" id="3.60.10.10">
    <property type="entry name" value="Endonuclease/exonuclease/phosphatase"/>
    <property type="match status" value="1"/>
</dbReference>
<gene>
    <name evidence="2" type="ORF">GSOID_T00000020001</name>
    <name evidence="3" type="ORF">GSOID_T00024984001</name>
</gene>
<keyword evidence="4" id="KW-1185">Reference proteome</keyword>
<evidence type="ECO:0000313" key="2">
    <source>
        <dbReference type="EMBL" id="CBY20038.1"/>
    </source>
</evidence>